<keyword evidence="4" id="KW-0540">Nuclease</keyword>
<name>A0AA38TEI6_9ASTR</name>
<feature type="compositionally biased region" description="Low complexity" evidence="9">
    <location>
        <begin position="433"/>
        <end position="452"/>
    </location>
</feature>
<feature type="domain" description="Integrase catalytic" evidence="11">
    <location>
        <begin position="1628"/>
        <end position="1795"/>
    </location>
</feature>
<dbReference type="EC" id="2.7.7.49" evidence="1"/>
<dbReference type="Gene3D" id="3.10.10.10">
    <property type="entry name" value="HIV Type 1 Reverse Transcriptase, subunit A, domain 1"/>
    <property type="match status" value="1"/>
</dbReference>
<dbReference type="CDD" id="cd01647">
    <property type="entry name" value="RT_LTR"/>
    <property type="match status" value="1"/>
</dbReference>
<dbReference type="InterPro" id="IPR043502">
    <property type="entry name" value="DNA/RNA_pol_sf"/>
</dbReference>
<dbReference type="InterPro" id="IPR050951">
    <property type="entry name" value="Retrovirus_Pol_polyprotein"/>
</dbReference>
<evidence type="ECO:0000256" key="4">
    <source>
        <dbReference type="ARBA" id="ARBA00022722"/>
    </source>
</evidence>
<feature type="compositionally biased region" description="Basic residues" evidence="9">
    <location>
        <begin position="2741"/>
        <end position="2756"/>
    </location>
</feature>
<dbReference type="PROSITE" id="PS50994">
    <property type="entry name" value="INTEGRASE"/>
    <property type="match status" value="1"/>
</dbReference>
<feature type="compositionally biased region" description="Low complexity" evidence="9">
    <location>
        <begin position="2243"/>
        <end position="2270"/>
    </location>
</feature>
<dbReference type="Pfam" id="PF20167">
    <property type="entry name" value="Transposase_32"/>
    <property type="match status" value="1"/>
</dbReference>
<dbReference type="PANTHER" id="PTHR37984:SF5">
    <property type="entry name" value="PROTEIN NYNRIN-LIKE"/>
    <property type="match status" value="1"/>
</dbReference>
<dbReference type="InterPro" id="IPR005162">
    <property type="entry name" value="Retrotrans_gag_dom"/>
</dbReference>
<feature type="domain" description="CCHC-type" evidence="10">
    <location>
        <begin position="2762"/>
        <end position="2778"/>
    </location>
</feature>
<dbReference type="InterPro" id="IPR012337">
    <property type="entry name" value="RNaseH-like_sf"/>
</dbReference>
<keyword evidence="8" id="KW-0479">Metal-binding</keyword>
<dbReference type="Pfam" id="PF17921">
    <property type="entry name" value="Integrase_H2C2"/>
    <property type="match status" value="1"/>
</dbReference>
<feature type="compositionally biased region" description="Low complexity" evidence="9">
    <location>
        <begin position="589"/>
        <end position="602"/>
    </location>
</feature>
<evidence type="ECO:0000259" key="10">
    <source>
        <dbReference type="PROSITE" id="PS50158"/>
    </source>
</evidence>
<sequence>MEEENAFLEELPFPGNPPDGRYNNDDLPPPLPPPPGGNGRNRLQDIQPHVAEPHAGPVPIIQEPGPRVQQENPVNGILRNPPPPLNNNQHIEDAEQHIFRLANSKDNSMMDYAIPIVHQLQNGIRDPTCNVPHFELKTVMFQMLQNNGQFAGLSKEDPHAHLRSFLEIAGLFRLRGISDDALKLKLFPFSLSHHARAWYYSLKPNSISTWDQMAEVFLKKYFPPLRNAQSRNEICTFQQDDDETVPTAWERFKELLRKCPHHGIPYCIQLETFYNGLNYPARQMLDATAGGAFTASSYNEGYNILEKISINNGHWADSRAKPLQLTGVKNNDTYSTLATQVHDMAVMLKNLTTKKQVVSGIDASEASELPVQCAYCGENHLFDNCPGNPEKVNYIGNNDKTGPFSPTYNPGWRDHPHLKWNSPSLNPQLPRIQGQTNQYQQQRQSNFQNQGQSHFHNQGQSNFQNQKRVHFQDEETPRFQHTSHNHSQNHQQTTSPRYPPRQNQQVEPSLEAMMKGFISQTQASIKNLETQVGQMALEIRNRTAGSLPSDTEIPQRPGKEQVKAVTLRNGKDLNKSEKKSQNPDKDLASSSSTPTHTDSPTPAESDFTSPVPDFPLLSPVTSAGSQRTLWKPQEYTSKDVSQSGDSPKIISNTLPIETDTTLSTTVMKPVSVTPSPTPQKTTTPTPVPLYIPYPQRLRNQREEAQFKQFLDVFKQLHINIPLLEAIERMPNYTKFLKDILNKKKRLTEYETVALTEGCSALLTKKIPPKMKDPGSFTIPCSIGGKTIRRALCDLGAGINLMPLSVFTTLGIGEARPTTISIQLADKSIVWPKGKIEDVLVQVDKFIFPADFIILDCEVDQEVPIILGKPFLATGRTLIDVQKGELTMRVHDQRVTFNVLDSLKYPDEREECSTLSEIETWCEEKTLGEILWDADTDDEAEDDSEEIPLVTAAFEILENEDRKTLVPSLEVAPDLELKQLPSNLKYAFLGDSGKLPVIISSSLEKDQEEKLVQMLKLHTKAIGWTIADLKGISPTICQHKIILEDKNFNSVEPQRRLNPVMKDVVKKEILKWLDAGIIYPIASSTCVSPVQCVPKKGGVTVITNDKNELIPTRTVTGWRICMDYRRLNKATQKDHFPLPFIDQMLDRLAGKEFYCFLDGYSGYNQIAIAPDDQEKTTFTCPYGTFAFRRMPFGLCNAPATFQRCMMSIFSDILENSMEVFMDDFSVYGTSYDDCLQNLEKILKRCEETDLVLNWEKCHFMVKEGIVLGHLISKRGIEVDRAKLEVIEKLPEQTTVKGIRSFLGHAGFYRRFIKDFSKISKPLCLLLQQDHAFDFNKECRIAFNILKKALVTAPVVVTPDWSKPFEVMCDASDWAVGAVLGQRKEKIFHSIYYASKTLNNAQVNYTTTEKELLAVVFAFEKFRSYLMGTKVIIHTDHAAIKYLISKKDAKPRLIRWILLLQEFDLEIIDRKGINNQVADHLSRLEKQDNPEPGTDICETFPDEKIFVVKRLSVPWFADIVNYLACGIIPKELNKHARRKLIFDSKKYLWDDPFLFKICADQMIRKCVPKEETTQIIHHCHSGPCGGHFSGSRTAAKILQSGFFWPTLHQDSDSFAKSCNECQRSGNISHRNEMPLNGILEIELFDVWGIDFMGPFPISNNCSYILVAVDYVSKWVEAMACHSNDAKTVIKFLQKQIFSRFGTPRALISDEGTHFINKMLEDVLEKYDIRHRVATAYHPQTNGLAELSNREIKGILAKVVKPHRKDWASKLDDALWAYRTAYKTPIGMSPYKLVYGKACHLPLELEHKAYWAIKNLNMNHDEAGNKRFLQICELEELRNNSYENAKLYKEKTKKWHDKRIIPKELTEGQQVLLFNSRLKLFPGKLNSRWTGPFTIAKVHTYGAIELIDPEKDDYHHFDTFDLTPLRHLSRSDRAGADHSRTSDDVTSTVTLLPPCDRHHHHSTATAATQNPNPLYPLLPSATMKTPSRHHSPIKADNRSMFSGNKMTNSKATTRKKRSNRRRTRSVNQTLIVPSAVDHSISDQASRTTSEVELIPNIASDSIHALADAAVMMAAVPESSKGKGKEPVGMDIDGPKPPPPRPTFDLNHTPGEPTGTSHDVPLTLEALIENANRTLAVSLARSQLVPPPLALEQLQSTPGHPFSVINPYPPTQPSLMMLNMHGIPVPYVPPPVAFDRPNPHYVPPPMVSMTPPSRVTVASATPVPITSTPRLNPLPPIRNVYSRRANNTRATTPPAPSPISWAPPAVPRSNRNPPASRPTREEVRLSTLLSNETAFLRFYAYMNKLAHSPKGFLEDTVSRLSDIKKVITAHDWDILCAVPNQYNLSWVREFYTEASIRKEQQIPVRGILVDYSPASIHALLGTRPHTNSKLDALRKKLSKEDLNDILLTLTIPGSEWYFEGQVRHLRIKSLTNEANVWAHFIKHTLCPTGHNSKLGIDRVLLLYCIIKHYPFDVGVLISANIKASCIRVNCRLLYPTIIHGLMAKAQVWIFPTDVFSKEKMILGRKILGKLLRSCPAGTTTLSPPTEPPTSCTTTPPDHVQTGKFVANPHFKMQDTRELFRLHHNHQRTLSWISRVLFEFRSYDIHRDRIWRDTVRTVNRDLLYGLPAYPSLPPLEPLLQPPNRLNPYGTVGQSVEACQHCPWAAVWSKGCLSPHPNVSVPRIPLEIGCSPLVATAEVGPEIRRTGNKNKTKDVLMVKDGGVKKKNGQASTSKGKGPVQAIQSAPKKGKGKGKGKKVKPNKARTENRCFICNEIGHWRQNCPKRHEAGRNHSSTQQLRKVAVLHIQELEVSPGMKSVSDFHSKSVRDNLSLWEHDKCTQPLRRNKVAIKGVTRFSGSRGVKGRFGKHLEQRVEKEA</sequence>
<keyword evidence="7" id="KW-0695">RNA-directed DNA polymerase</keyword>
<evidence type="ECO:0000256" key="7">
    <source>
        <dbReference type="ARBA" id="ARBA00022918"/>
    </source>
</evidence>
<evidence type="ECO:0000256" key="6">
    <source>
        <dbReference type="ARBA" id="ARBA00022801"/>
    </source>
</evidence>
<dbReference type="Pfam" id="PF17917">
    <property type="entry name" value="RT_RNaseH"/>
    <property type="match status" value="1"/>
</dbReference>
<evidence type="ECO:0000256" key="2">
    <source>
        <dbReference type="ARBA" id="ARBA00022679"/>
    </source>
</evidence>
<evidence type="ECO:0000313" key="12">
    <source>
        <dbReference type="EMBL" id="KAJ9552571.1"/>
    </source>
</evidence>
<feature type="region of interest" description="Disordered" evidence="9">
    <location>
        <begin position="2243"/>
        <end position="2278"/>
    </location>
</feature>
<dbReference type="Gene3D" id="1.10.340.70">
    <property type="match status" value="1"/>
</dbReference>
<dbReference type="InterPro" id="IPR000477">
    <property type="entry name" value="RT_dom"/>
</dbReference>
<evidence type="ECO:0000256" key="5">
    <source>
        <dbReference type="ARBA" id="ARBA00022759"/>
    </source>
</evidence>
<dbReference type="InterPro" id="IPR001584">
    <property type="entry name" value="Integrase_cat-core"/>
</dbReference>
<keyword evidence="8" id="KW-0863">Zinc-finger</keyword>
<feature type="compositionally biased region" description="Low complexity" evidence="9">
    <location>
        <begin position="480"/>
        <end position="495"/>
    </location>
</feature>
<feature type="compositionally biased region" description="Basic and acidic residues" evidence="9">
    <location>
        <begin position="569"/>
        <end position="587"/>
    </location>
</feature>
<evidence type="ECO:0000313" key="13">
    <source>
        <dbReference type="Proteomes" id="UP001172457"/>
    </source>
</evidence>
<feature type="region of interest" description="Disordered" evidence="9">
    <location>
        <begin position="475"/>
        <end position="505"/>
    </location>
</feature>
<dbReference type="FunFam" id="3.10.20.370:FF:000001">
    <property type="entry name" value="Retrovirus-related Pol polyprotein from transposon 17.6-like protein"/>
    <property type="match status" value="1"/>
</dbReference>
<dbReference type="InterPro" id="IPR041373">
    <property type="entry name" value="RT_RNaseH"/>
</dbReference>
<evidence type="ECO:0000259" key="11">
    <source>
        <dbReference type="PROSITE" id="PS50994"/>
    </source>
</evidence>
<dbReference type="SUPFAM" id="SSF57756">
    <property type="entry name" value="Retrovirus zinc finger-like domains"/>
    <property type="match status" value="1"/>
</dbReference>
<feature type="compositionally biased region" description="Basic residues" evidence="9">
    <location>
        <begin position="2009"/>
        <end position="2021"/>
    </location>
</feature>
<dbReference type="PROSITE" id="PS50158">
    <property type="entry name" value="ZF_CCHC"/>
    <property type="match status" value="1"/>
</dbReference>
<dbReference type="SUPFAM" id="SSF56672">
    <property type="entry name" value="DNA/RNA polymerases"/>
    <property type="match status" value="1"/>
</dbReference>
<dbReference type="InterPro" id="IPR036397">
    <property type="entry name" value="RNaseH_sf"/>
</dbReference>
<feature type="region of interest" description="Disordered" evidence="9">
    <location>
        <begin position="1"/>
        <end position="44"/>
    </location>
</feature>
<feature type="region of interest" description="Disordered" evidence="9">
    <location>
        <begin position="2717"/>
        <end position="2756"/>
    </location>
</feature>
<dbReference type="InterPro" id="IPR046796">
    <property type="entry name" value="Transposase_32_dom"/>
</dbReference>
<dbReference type="GO" id="GO:0015074">
    <property type="term" value="P:DNA integration"/>
    <property type="evidence" value="ECO:0007669"/>
    <property type="project" value="InterPro"/>
</dbReference>
<feature type="compositionally biased region" description="Low complexity" evidence="9">
    <location>
        <begin position="663"/>
        <end position="684"/>
    </location>
</feature>
<feature type="compositionally biased region" description="Pro residues" evidence="9">
    <location>
        <begin position="27"/>
        <end position="36"/>
    </location>
</feature>
<accession>A0AA38TEI6</accession>
<dbReference type="GO" id="GO:0008270">
    <property type="term" value="F:zinc ion binding"/>
    <property type="evidence" value="ECO:0007669"/>
    <property type="project" value="UniProtKB-KW"/>
</dbReference>
<feature type="region of interest" description="Disordered" evidence="9">
    <location>
        <begin position="405"/>
        <end position="461"/>
    </location>
</feature>
<dbReference type="InterPro" id="IPR041588">
    <property type="entry name" value="Integrase_H2C2"/>
</dbReference>
<keyword evidence="3" id="KW-0548">Nucleotidyltransferase</keyword>
<dbReference type="PANTHER" id="PTHR37984">
    <property type="entry name" value="PROTEIN CBG26694"/>
    <property type="match status" value="1"/>
</dbReference>
<dbReference type="EMBL" id="JARYMX010000004">
    <property type="protein sequence ID" value="KAJ9552571.1"/>
    <property type="molecule type" value="Genomic_DNA"/>
</dbReference>
<dbReference type="InterPro" id="IPR001878">
    <property type="entry name" value="Znf_CCHC"/>
</dbReference>
<dbReference type="SMART" id="SM00343">
    <property type="entry name" value="ZnF_C2HC"/>
    <property type="match status" value="2"/>
</dbReference>
<organism evidence="12 13">
    <name type="scientific">Centaurea solstitialis</name>
    <name type="common">yellow star-thistle</name>
    <dbReference type="NCBI Taxonomy" id="347529"/>
    <lineage>
        <taxon>Eukaryota</taxon>
        <taxon>Viridiplantae</taxon>
        <taxon>Streptophyta</taxon>
        <taxon>Embryophyta</taxon>
        <taxon>Tracheophyta</taxon>
        <taxon>Spermatophyta</taxon>
        <taxon>Magnoliopsida</taxon>
        <taxon>eudicotyledons</taxon>
        <taxon>Gunneridae</taxon>
        <taxon>Pentapetalae</taxon>
        <taxon>asterids</taxon>
        <taxon>campanulids</taxon>
        <taxon>Asterales</taxon>
        <taxon>Asteraceae</taxon>
        <taxon>Carduoideae</taxon>
        <taxon>Cardueae</taxon>
        <taxon>Centaureinae</taxon>
        <taxon>Centaurea</taxon>
    </lineage>
</organism>
<feature type="region of interest" description="Disordered" evidence="9">
    <location>
        <begin position="2075"/>
        <end position="2110"/>
    </location>
</feature>
<evidence type="ECO:0000256" key="9">
    <source>
        <dbReference type="SAM" id="MobiDB-lite"/>
    </source>
</evidence>
<feature type="compositionally biased region" description="Polar residues" evidence="9">
    <location>
        <begin position="619"/>
        <end position="662"/>
    </location>
</feature>
<dbReference type="GO" id="GO:0003964">
    <property type="term" value="F:RNA-directed DNA polymerase activity"/>
    <property type="evidence" value="ECO:0007669"/>
    <property type="project" value="UniProtKB-KW"/>
</dbReference>
<keyword evidence="5" id="KW-0255">Endonuclease</keyword>
<dbReference type="Gene3D" id="3.30.70.270">
    <property type="match status" value="2"/>
</dbReference>
<evidence type="ECO:0000256" key="3">
    <source>
        <dbReference type="ARBA" id="ARBA00022695"/>
    </source>
</evidence>
<dbReference type="Gene3D" id="4.10.60.10">
    <property type="entry name" value="Zinc finger, CCHC-type"/>
    <property type="match status" value="1"/>
</dbReference>
<keyword evidence="8" id="KW-0862">Zinc</keyword>
<dbReference type="Proteomes" id="UP001172457">
    <property type="component" value="Chromosome 4"/>
</dbReference>
<feature type="compositionally biased region" description="Polar residues" evidence="9">
    <location>
        <begin position="1996"/>
        <end position="2005"/>
    </location>
</feature>
<keyword evidence="2" id="KW-0808">Transferase</keyword>
<comment type="caution">
    <text evidence="12">The sequence shown here is derived from an EMBL/GenBank/DDBJ whole genome shotgun (WGS) entry which is preliminary data.</text>
</comment>
<evidence type="ECO:0000256" key="1">
    <source>
        <dbReference type="ARBA" id="ARBA00012493"/>
    </source>
</evidence>
<dbReference type="GO" id="GO:0004519">
    <property type="term" value="F:endonuclease activity"/>
    <property type="evidence" value="ECO:0007669"/>
    <property type="project" value="UniProtKB-KW"/>
</dbReference>
<dbReference type="GO" id="GO:0016787">
    <property type="term" value="F:hydrolase activity"/>
    <property type="evidence" value="ECO:0007669"/>
    <property type="project" value="UniProtKB-KW"/>
</dbReference>
<dbReference type="Pfam" id="PF03732">
    <property type="entry name" value="Retrotrans_gag"/>
    <property type="match status" value="1"/>
</dbReference>
<dbReference type="GO" id="GO:0003676">
    <property type="term" value="F:nucleic acid binding"/>
    <property type="evidence" value="ECO:0007669"/>
    <property type="project" value="InterPro"/>
</dbReference>
<dbReference type="CDD" id="cd00303">
    <property type="entry name" value="retropepsin_like"/>
    <property type="match status" value="1"/>
</dbReference>
<feature type="region of interest" description="Disordered" evidence="9">
    <location>
        <begin position="541"/>
        <end position="691"/>
    </location>
</feature>
<dbReference type="Gene3D" id="2.40.70.10">
    <property type="entry name" value="Acid Proteases"/>
    <property type="match status" value="1"/>
</dbReference>
<dbReference type="Gene3D" id="3.30.420.10">
    <property type="entry name" value="Ribonuclease H-like superfamily/Ribonuclease H"/>
    <property type="match status" value="1"/>
</dbReference>
<dbReference type="Pfam" id="PF00665">
    <property type="entry name" value="rve"/>
    <property type="match status" value="1"/>
</dbReference>
<keyword evidence="13" id="KW-1185">Reference proteome</keyword>
<dbReference type="Pfam" id="PF00078">
    <property type="entry name" value="RVT_1"/>
    <property type="match status" value="1"/>
</dbReference>
<dbReference type="InterPro" id="IPR036875">
    <property type="entry name" value="Znf_CCHC_sf"/>
</dbReference>
<feature type="region of interest" description="Disordered" evidence="9">
    <location>
        <begin position="1929"/>
        <end position="2021"/>
    </location>
</feature>
<feature type="compositionally biased region" description="Basic and acidic residues" evidence="9">
    <location>
        <begin position="1929"/>
        <end position="1940"/>
    </location>
</feature>
<dbReference type="SUPFAM" id="SSF53098">
    <property type="entry name" value="Ribonuclease H-like"/>
    <property type="match status" value="1"/>
</dbReference>
<reference evidence="12" key="1">
    <citation type="submission" date="2023-03" db="EMBL/GenBank/DDBJ databases">
        <title>Chromosome-scale reference genome and RAD-based genetic map of yellow starthistle (Centaurea solstitialis) reveal putative structural variation and QTLs associated with invader traits.</title>
        <authorList>
            <person name="Reatini B."/>
            <person name="Cang F.A."/>
            <person name="Jiang Q."/>
            <person name="Mckibben M.T.W."/>
            <person name="Barker M.S."/>
            <person name="Rieseberg L.H."/>
            <person name="Dlugosch K.M."/>
        </authorList>
    </citation>
    <scope>NUCLEOTIDE SEQUENCE</scope>
    <source>
        <strain evidence="12">CAN-66</strain>
        <tissue evidence="12">Leaf</tissue>
    </source>
</reference>
<protein>
    <recommendedName>
        <fullName evidence="1">RNA-directed DNA polymerase</fullName>
        <ecNumber evidence="1">2.7.7.49</ecNumber>
    </recommendedName>
</protein>
<dbReference type="FunFam" id="3.30.70.270:FF:000020">
    <property type="entry name" value="Transposon Tf2-6 polyprotein-like Protein"/>
    <property type="match status" value="1"/>
</dbReference>
<dbReference type="InterPro" id="IPR021109">
    <property type="entry name" value="Peptidase_aspartic_dom_sf"/>
</dbReference>
<keyword evidence="6" id="KW-0378">Hydrolase</keyword>
<evidence type="ECO:0000256" key="8">
    <source>
        <dbReference type="PROSITE-ProRule" id="PRU00047"/>
    </source>
</evidence>
<dbReference type="InterPro" id="IPR043128">
    <property type="entry name" value="Rev_trsase/Diguanyl_cyclase"/>
</dbReference>
<proteinExistence type="predicted"/>
<gene>
    <name evidence="12" type="ORF">OSB04_016616</name>
</gene>
<dbReference type="CDD" id="cd09274">
    <property type="entry name" value="RNase_HI_RT_Ty3"/>
    <property type="match status" value="1"/>
</dbReference>